<dbReference type="EMBL" id="VSSQ01000599">
    <property type="protein sequence ID" value="MPL98279.1"/>
    <property type="molecule type" value="Genomic_DNA"/>
</dbReference>
<evidence type="ECO:0000256" key="1">
    <source>
        <dbReference type="SAM" id="MobiDB-lite"/>
    </source>
</evidence>
<protein>
    <submittedName>
        <fullName evidence="2">Uncharacterized protein</fullName>
    </submittedName>
</protein>
<sequence length="107" mass="11273">MKKLILSLSIIGAITIGTGAIAFAAEEESSVINSGEAVVSDTENYNISEDNNSGLGNPNCPYYGEENRGQGQGNGEGNRYGLNSENRGRGNCGRSGSMMGFRYGVEK</sequence>
<accession>A0A644W3H2</accession>
<name>A0A644W3H2_9ZZZZ</name>
<gene>
    <name evidence="2" type="ORF">SDC9_44479</name>
</gene>
<evidence type="ECO:0000313" key="2">
    <source>
        <dbReference type="EMBL" id="MPL98279.1"/>
    </source>
</evidence>
<proteinExistence type="predicted"/>
<comment type="caution">
    <text evidence="2">The sequence shown here is derived from an EMBL/GenBank/DDBJ whole genome shotgun (WGS) entry which is preliminary data.</text>
</comment>
<feature type="compositionally biased region" description="Polar residues" evidence="1">
    <location>
        <begin position="46"/>
        <end position="56"/>
    </location>
</feature>
<organism evidence="2">
    <name type="scientific">bioreactor metagenome</name>
    <dbReference type="NCBI Taxonomy" id="1076179"/>
    <lineage>
        <taxon>unclassified sequences</taxon>
        <taxon>metagenomes</taxon>
        <taxon>ecological metagenomes</taxon>
    </lineage>
</organism>
<feature type="region of interest" description="Disordered" evidence="1">
    <location>
        <begin position="46"/>
        <end position="93"/>
    </location>
</feature>
<reference evidence="2" key="1">
    <citation type="submission" date="2019-08" db="EMBL/GenBank/DDBJ databases">
        <authorList>
            <person name="Kucharzyk K."/>
            <person name="Murdoch R.W."/>
            <person name="Higgins S."/>
            <person name="Loffler F."/>
        </authorList>
    </citation>
    <scope>NUCLEOTIDE SEQUENCE</scope>
</reference>
<dbReference type="AlphaFoldDB" id="A0A644W3H2"/>